<dbReference type="EMBL" id="CAJHUC010000670">
    <property type="protein sequence ID" value="CAD7697523.1"/>
    <property type="molecule type" value="Genomic_DNA"/>
</dbReference>
<dbReference type="AlphaFoldDB" id="A0A8S1IRN1"/>
<feature type="compositionally biased region" description="Pro residues" evidence="1">
    <location>
        <begin position="1"/>
        <end position="24"/>
    </location>
</feature>
<keyword evidence="3" id="KW-1185">Reference proteome</keyword>
<proteinExistence type="predicted"/>
<dbReference type="PROSITE" id="PS51318">
    <property type="entry name" value="TAT"/>
    <property type="match status" value="1"/>
</dbReference>
<feature type="region of interest" description="Disordered" evidence="1">
    <location>
        <begin position="1"/>
        <end position="39"/>
    </location>
</feature>
<evidence type="ECO:0000256" key="1">
    <source>
        <dbReference type="SAM" id="MobiDB-lite"/>
    </source>
</evidence>
<dbReference type="Pfam" id="PF00300">
    <property type="entry name" value="His_Phos_1"/>
    <property type="match status" value="1"/>
</dbReference>
<feature type="region of interest" description="Disordered" evidence="1">
    <location>
        <begin position="200"/>
        <end position="222"/>
    </location>
</feature>
<dbReference type="InterPro" id="IPR029033">
    <property type="entry name" value="His_PPase_superfam"/>
</dbReference>
<organism evidence="2 3">
    <name type="scientific">Ostreobium quekettii</name>
    <dbReference type="NCBI Taxonomy" id="121088"/>
    <lineage>
        <taxon>Eukaryota</taxon>
        <taxon>Viridiplantae</taxon>
        <taxon>Chlorophyta</taxon>
        <taxon>core chlorophytes</taxon>
        <taxon>Ulvophyceae</taxon>
        <taxon>TCBD clade</taxon>
        <taxon>Bryopsidales</taxon>
        <taxon>Ostreobineae</taxon>
        <taxon>Ostreobiaceae</taxon>
        <taxon>Ostreobium</taxon>
    </lineage>
</organism>
<comment type="caution">
    <text evidence="2">The sequence shown here is derived from an EMBL/GenBank/DDBJ whole genome shotgun (WGS) entry which is preliminary data.</text>
</comment>
<dbReference type="Gene3D" id="3.40.50.1240">
    <property type="entry name" value="Phosphoglycerate mutase-like"/>
    <property type="match status" value="1"/>
</dbReference>
<dbReference type="PANTHER" id="PTHR47580:SF1">
    <property type="entry name" value="PHOSPHOGLYCERATE MUTASE FAMILY PROTEIN"/>
    <property type="match status" value="1"/>
</dbReference>
<evidence type="ECO:0000313" key="3">
    <source>
        <dbReference type="Proteomes" id="UP000708148"/>
    </source>
</evidence>
<reference evidence="2" key="1">
    <citation type="submission" date="2020-12" db="EMBL/GenBank/DDBJ databases">
        <authorList>
            <person name="Iha C."/>
        </authorList>
    </citation>
    <scope>NUCLEOTIDE SEQUENCE</scope>
</reference>
<dbReference type="OrthoDB" id="4531at2759"/>
<dbReference type="SUPFAM" id="SSF53254">
    <property type="entry name" value="Phosphoglycerate mutase-like"/>
    <property type="match status" value="1"/>
</dbReference>
<dbReference type="PANTHER" id="PTHR47580">
    <property type="entry name" value="PHOSPHOGLYCERATE MUTASE FAMILY PROTEIN"/>
    <property type="match status" value="1"/>
</dbReference>
<sequence>MAPSPSPVMPPAGPCSPAPRPTPARPDAQKGPYGPPSDLAAARLSRRSALAGGLSLAALGALQACAPPLARASLVQFPTPRLANDYYLVRAGETEAEALGYVDTNPVNKTSMINSLSAEGKRQVVGRALKSMRELGVCTASSCWFWPSIAMNAYQTAEILAAVLGVSRDRIVPEYSFLDARGLGDFDQLPPREAFTLAHANDAASSRQRPPPTTTGTPNESAEDVMVRVRQMLSVTETQYSGETVVFVAPDSDTLSVLQAAMLGMNLEAHPTLAFEPGEVRQAVLSTEGPSMEPVRFECKRPPNCL</sequence>
<name>A0A8S1IRN1_9CHLO</name>
<accession>A0A8S1IRN1</accession>
<evidence type="ECO:0008006" key="4">
    <source>
        <dbReference type="Google" id="ProtNLM"/>
    </source>
</evidence>
<dbReference type="InterPro" id="IPR013078">
    <property type="entry name" value="His_Pase_superF_clade-1"/>
</dbReference>
<dbReference type="Proteomes" id="UP000708148">
    <property type="component" value="Unassembled WGS sequence"/>
</dbReference>
<dbReference type="InterPro" id="IPR006311">
    <property type="entry name" value="TAT_signal"/>
</dbReference>
<gene>
    <name evidence="2" type="ORF">OSTQU699_LOCUS2882</name>
</gene>
<protein>
    <recommendedName>
        <fullName evidence="4">Histidine phosphatase superfamily</fullName>
    </recommendedName>
</protein>
<evidence type="ECO:0000313" key="2">
    <source>
        <dbReference type="EMBL" id="CAD7697523.1"/>
    </source>
</evidence>